<dbReference type="InterPro" id="IPR036388">
    <property type="entry name" value="WH-like_DNA-bd_sf"/>
</dbReference>
<dbReference type="InterPro" id="IPR015943">
    <property type="entry name" value="WD40/YVTN_repeat-like_dom_sf"/>
</dbReference>
<feature type="chain" id="PRO_5016289634" evidence="4">
    <location>
        <begin position="24"/>
        <end position="961"/>
    </location>
</feature>
<protein>
    <submittedName>
        <fullName evidence="6">YXYXY domain-containing protein</fullName>
    </submittedName>
</protein>
<name>A0A318UEN0_9SPHI</name>
<evidence type="ECO:0000256" key="1">
    <source>
        <dbReference type="ARBA" id="ARBA00022553"/>
    </source>
</evidence>
<proteinExistence type="predicted"/>
<dbReference type="GO" id="GO:0003677">
    <property type="term" value="F:DNA binding"/>
    <property type="evidence" value="ECO:0007669"/>
    <property type="project" value="InterPro"/>
</dbReference>
<reference evidence="6 7" key="1">
    <citation type="submission" date="2018-06" db="EMBL/GenBank/DDBJ databases">
        <title>Genomic Encyclopedia of Archaeal and Bacterial Type Strains, Phase II (KMG-II): from individual species to whole genera.</title>
        <authorList>
            <person name="Goeker M."/>
        </authorList>
    </citation>
    <scope>NUCLEOTIDE SEQUENCE [LARGE SCALE GENOMIC DNA]</scope>
    <source>
        <strain evidence="6 7">DSM 27372</strain>
    </source>
</reference>
<feature type="coiled-coil region" evidence="2">
    <location>
        <begin position="784"/>
        <end position="812"/>
    </location>
</feature>
<evidence type="ECO:0000313" key="7">
    <source>
        <dbReference type="Proteomes" id="UP000248198"/>
    </source>
</evidence>
<dbReference type="SUPFAM" id="SSF63829">
    <property type="entry name" value="Calcium-dependent phosphotriesterase"/>
    <property type="match status" value="1"/>
</dbReference>
<dbReference type="GO" id="GO:0006355">
    <property type="term" value="P:regulation of DNA-templated transcription"/>
    <property type="evidence" value="ECO:0007669"/>
    <property type="project" value="InterPro"/>
</dbReference>
<dbReference type="PANTHER" id="PTHR43547">
    <property type="entry name" value="TWO-COMPONENT HISTIDINE KINASE"/>
    <property type="match status" value="1"/>
</dbReference>
<gene>
    <name evidence="6" type="ORF">B0O44_10916</name>
</gene>
<dbReference type="GO" id="GO:0000155">
    <property type="term" value="F:phosphorelay sensor kinase activity"/>
    <property type="evidence" value="ECO:0007669"/>
    <property type="project" value="TreeGrafter"/>
</dbReference>
<dbReference type="EMBL" id="QKLU01000009">
    <property type="protein sequence ID" value="PYF69927.1"/>
    <property type="molecule type" value="Genomic_DNA"/>
</dbReference>
<keyword evidence="4" id="KW-0732">Signal</keyword>
<keyword evidence="3" id="KW-1133">Transmembrane helix</keyword>
<dbReference type="SUPFAM" id="SSF101898">
    <property type="entry name" value="NHL repeat"/>
    <property type="match status" value="1"/>
</dbReference>
<feature type="signal peptide" evidence="4">
    <location>
        <begin position="1"/>
        <end position="23"/>
    </location>
</feature>
<dbReference type="SUPFAM" id="SSF46894">
    <property type="entry name" value="C-terminal effector domain of the bipartite response regulators"/>
    <property type="match status" value="1"/>
</dbReference>
<comment type="caution">
    <text evidence="6">The sequence shown here is derived from an EMBL/GenBank/DDBJ whole genome shotgun (WGS) entry which is preliminary data.</text>
</comment>
<keyword evidence="7" id="KW-1185">Reference proteome</keyword>
<evidence type="ECO:0000313" key="6">
    <source>
        <dbReference type="EMBL" id="PYF69927.1"/>
    </source>
</evidence>
<dbReference type="InterPro" id="IPR011123">
    <property type="entry name" value="Y_Y_Y"/>
</dbReference>
<accession>A0A318UEN0</accession>
<dbReference type="Proteomes" id="UP000248198">
    <property type="component" value="Unassembled WGS sequence"/>
</dbReference>
<dbReference type="Gene3D" id="2.60.40.10">
    <property type="entry name" value="Immunoglobulins"/>
    <property type="match status" value="1"/>
</dbReference>
<evidence type="ECO:0000256" key="3">
    <source>
        <dbReference type="SAM" id="Phobius"/>
    </source>
</evidence>
<dbReference type="Gene3D" id="2.130.10.10">
    <property type="entry name" value="YVTN repeat-like/Quinoprotein amine dehydrogenase"/>
    <property type="match status" value="2"/>
</dbReference>
<dbReference type="Pfam" id="PF07495">
    <property type="entry name" value="Y_Y_Y"/>
    <property type="match status" value="1"/>
</dbReference>
<keyword evidence="2" id="KW-0175">Coiled coil</keyword>
<keyword evidence="3" id="KW-0472">Membrane</keyword>
<dbReference type="InterPro" id="IPR016032">
    <property type="entry name" value="Sig_transdc_resp-reg_C-effctor"/>
</dbReference>
<evidence type="ECO:0000259" key="5">
    <source>
        <dbReference type="Pfam" id="PF07495"/>
    </source>
</evidence>
<feature type="transmembrane region" description="Helical" evidence="3">
    <location>
        <begin position="747"/>
        <end position="768"/>
    </location>
</feature>
<evidence type="ECO:0000256" key="2">
    <source>
        <dbReference type="SAM" id="Coils"/>
    </source>
</evidence>
<dbReference type="PANTHER" id="PTHR43547:SF2">
    <property type="entry name" value="HYBRID SIGNAL TRANSDUCTION HISTIDINE KINASE C"/>
    <property type="match status" value="1"/>
</dbReference>
<dbReference type="RefSeq" id="WP_110834115.1">
    <property type="nucleotide sequence ID" value="NZ_QKLU01000009.1"/>
</dbReference>
<keyword evidence="3" id="KW-0812">Transmembrane</keyword>
<dbReference type="InterPro" id="IPR013783">
    <property type="entry name" value="Ig-like_fold"/>
</dbReference>
<organism evidence="6 7">
    <name type="scientific">Pedobacter nutrimenti</name>
    <dbReference type="NCBI Taxonomy" id="1241337"/>
    <lineage>
        <taxon>Bacteria</taxon>
        <taxon>Pseudomonadati</taxon>
        <taxon>Bacteroidota</taxon>
        <taxon>Sphingobacteriia</taxon>
        <taxon>Sphingobacteriales</taxon>
        <taxon>Sphingobacteriaceae</taxon>
        <taxon>Pedobacter</taxon>
    </lineage>
</organism>
<dbReference type="OrthoDB" id="9809670at2"/>
<feature type="domain" description="Two component regulator three Y" evidence="5">
    <location>
        <begin position="685"/>
        <end position="744"/>
    </location>
</feature>
<dbReference type="Gene3D" id="1.10.10.10">
    <property type="entry name" value="Winged helix-like DNA-binding domain superfamily/Winged helix DNA-binding domain"/>
    <property type="match status" value="1"/>
</dbReference>
<evidence type="ECO:0000256" key="4">
    <source>
        <dbReference type="SAM" id="SignalP"/>
    </source>
</evidence>
<dbReference type="AlphaFoldDB" id="A0A318UEN0"/>
<keyword evidence="1" id="KW-0597">Phosphoprotein</keyword>
<sequence>MIKGTLKYFLLFVLFLGALSTQADDIKSIGVPYIQNYPKSVYLSGNQNWSVAKDKNGMMYFGNTEGLLVFDGKYWQQYKMPNGQIVRSVATDSKGNVYTGGFGEFGFWRMEGKHLKYTSLTGLIPGKSKITDEIWKIYVDGNRIIFQSFKAVYIYQDNKISIIKNSSDFLFLYKIDKRFIIEALGKGLFELSGNKLIALKNTGAPLPGNVLSILPYKEGKLLIGTSKFGLFVYDGEKYSPFISPANAFLQTYQLNNGTQVSGKYYAFGTILNGVIIIDENGVIVQQINKSSGLQNNTVLSIFADNEKNLWAGLDNGIDRIELNSSLYFYFDKTGLFGTVYSSLIYGGNIYLGTNQGLFYSPWAAGHSFSSFDFKLVPKSQGQVWELNEIDGQLLSGHNDGTFSVKGNAIEKISGLSGGWTIKKLNDDYLIQGAYNGLVLFKKDVTGKWKFDAKVANFAQPSRYVERDAKGDIWVSHAYKGLYKLTLSPDFKTVTSTKYYDEHNGLPSSYNINLFMLEKTLLFSSDQGFLTYDEISNRFTKYQSLNKALGSFSRSNKIINAGQKKYWFINHGKMALVNFNQPGKIEIDSNRFSVLDGRMVQYYENISKISDQMYLISVDDGFVIYNSSQQNDRKKTTLPAVLIRKIDDITDTYQTISEAGSTAQGIEIPFSRNNIRISYALPYYRQAKIKFQYYLEGYSRIWSDWSAASQKDFTNLGRGNYKFLVRAKINDQTISEITSFEFTILPPFYASNWALAFYFILIIALLILGKKLYEKKLLKDQTSITEKLQAEKEAYLKKEAEATEKQIIKLQTEKLHAELAGKNRELANSAMSLVYKNELLQKISEEILKLKDENGKKLSEDQLRKIQKVIDEGMNDERDWNLFESSFNEAHESFFKKLKANHPDLVPNDLKLCAYLHMNMSSKEMASLLNISLRGVEIRRYRLRKKLNVPHDKNLVEFLMEL</sequence>